<dbReference type="Pfam" id="PF12801">
    <property type="entry name" value="Fer4_5"/>
    <property type="match status" value="2"/>
</dbReference>
<feature type="compositionally biased region" description="Low complexity" evidence="7">
    <location>
        <begin position="403"/>
        <end position="436"/>
    </location>
</feature>
<dbReference type="RefSeq" id="WP_202767045.1">
    <property type="nucleotide sequence ID" value="NZ_JAESWA010000022.1"/>
</dbReference>
<name>A0A937FED3_9CLOT</name>
<keyword evidence="4" id="KW-0408">Iron</keyword>
<feature type="region of interest" description="Disordered" evidence="7">
    <location>
        <begin position="389"/>
        <end position="441"/>
    </location>
</feature>
<dbReference type="AlphaFoldDB" id="A0A937FED3"/>
<keyword evidence="8" id="KW-0812">Transmembrane</keyword>
<dbReference type="SMART" id="SM00900">
    <property type="entry name" value="FMN_bind"/>
    <property type="match status" value="2"/>
</dbReference>
<dbReference type="PROSITE" id="PS00198">
    <property type="entry name" value="4FE4S_FER_1"/>
    <property type="match status" value="1"/>
</dbReference>
<evidence type="ECO:0000313" key="11">
    <source>
        <dbReference type="Proteomes" id="UP000623681"/>
    </source>
</evidence>
<evidence type="ECO:0000313" key="10">
    <source>
        <dbReference type="EMBL" id="MBL4931658.1"/>
    </source>
</evidence>
<dbReference type="GO" id="GO:0046872">
    <property type="term" value="F:metal ion binding"/>
    <property type="evidence" value="ECO:0007669"/>
    <property type="project" value="UniProtKB-KW"/>
</dbReference>
<evidence type="ECO:0000256" key="7">
    <source>
        <dbReference type="SAM" id="MobiDB-lite"/>
    </source>
</evidence>
<dbReference type="InterPro" id="IPR017900">
    <property type="entry name" value="4Fe4S_Fe_S_CS"/>
</dbReference>
<feature type="domain" description="4Fe-4S ferredoxin-type" evidence="9">
    <location>
        <begin position="197"/>
        <end position="226"/>
    </location>
</feature>
<evidence type="ECO:0000256" key="2">
    <source>
        <dbReference type="ARBA" id="ARBA00022475"/>
    </source>
</evidence>
<dbReference type="EMBL" id="JAESWA010000022">
    <property type="protein sequence ID" value="MBL4931658.1"/>
    <property type="molecule type" value="Genomic_DNA"/>
</dbReference>
<feature type="transmembrane region" description="Helical" evidence="8">
    <location>
        <begin position="61"/>
        <end position="85"/>
    </location>
</feature>
<dbReference type="PANTHER" id="PTHR30224">
    <property type="entry name" value="ELECTRON TRANSPORT PROTEIN"/>
    <property type="match status" value="1"/>
</dbReference>
<keyword evidence="11" id="KW-1185">Reference proteome</keyword>
<feature type="transmembrane region" description="Helical" evidence="8">
    <location>
        <begin position="20"/>
        <end position="41"/>
    </location>
</feature>
<proteinExistence type="predicted"/>
<dbReference type="InterPro" id="IPR017896">
    <property type="entry name" value="4Fe4S_Fe-S-bd"/>
</dbReference>
<keyword evidence="6 8" id="KW-0472">Membrane</keyword>
<protein>
    <submittedName>
        <fullName evidence="10">FMN-binding protein</fullName>
    </submittedName>
</protein>
<evidence type="ECO:0000256" key="3">
    <source>
        <dbReference type="ARBA" id="ARBA00022723"/>
    </source>
</evidence>
<dbReference type="SUPFAM" id="SSF54862">
    <property type="entry name" value="4Fe-4S ferredoxins"/>
    <property type="match status" value="1"/>
</dbReference>
<dbReference type="GO" id="GO:0051536">
    <property type="term" value="F:iron-sulfur cluster binding"/>
    <property type="evidence" value="ECO:0007669"/>
    <property type="project" value="UniProtKB-KW"/>
</dbReference>
<evidence type="ECO:0000256" key="1">
    <source>
        <dbReference type="ARBA" id="ARBA00004236"/>
    </source>
</evidence>
<dbReference type="Gene3D" id="3.90.1010.20">
    <property type="match status" value="2"/>
</dbReference>
<organism evidence="10 11">
    <name type="scientific">Clostridium paridis</name>
    <dbReference type="NCBI Taxonomy" id="2803863"/>
    <lineage>
        <taxon>Bacteria</taxon>
        <taxon>Bacillati</taxon>
        <taxon>Bacillota</taxon>
        <taxon>Clostridia</taxon>
        <taxon>Eubacteriales</taxon>
        <taxon>Clostridiaceae</taxon>
        <taxon>Clostridium</taxon>
    </lineage>
</organism>
<sequence>MANLSKKISKIQIARKIVQVIGLILFPGVFILTFSEIRDIYQGIINGNFSFIQMIGKSAEVITVIPITIFLGRFFCGWLCAFGTLNDFLYLISNKIFKLKFRVDEIVDTVLKTLKYLILLFIIYFIWTEKSTLFEASSPWDAFAQLPQFGDAISQYTIGSIILFLVIIGSLFVERFFCRYLCPLGAIFTLTSKLRIFDISKKRDKCGKCRICTNNCSMGIPMYESDKIRSGECINCFKCLDVCPRKNTKAEICGENVNPALAACVAIGGLTVLYTGGNVLSKTIENSSITQSQKNNIAGSLQTNNKSKKYKDGTYIGTGNGYRSGLQVAVTIKDGKISNIEIGSNNETPRIAERAFENLPSEIVTAQSTDVDGVSGATRSSNGIKEAVEDALSQAEDTNTQSNNEATNNSLNNEASTVTNNTNNSSNAQTSKNSSTQVSQSQYKDGVYEGIGRGYRPNLQVSVTIQNGKISAIEIGDNNETPRFAERAFQNLPSEIVNAQSTNVDGISGATRSSNGIKAAVEDALSKAKM</sequence>
<feature type="transmembrane region" description="Helical" evidence="8">
    <location>
        <begin position="106"/>
        <end position="127"/>
    </location>
</feature>
<dbReference type="PROSITE" id="PS51379">
    <property type="entry name" value="4FE4S_FER_2"/>
    <property type="match status" value="1"/>
</dbReference>
<reference evidence="10" key="1">
    <citation type="submission" date="2021-01" db="EMBL/GenBank/DDBJ databases">
        <title>Genome public.</title>
        <authorList>
            <person name="Liu C."/>
            <person name="Sun Q."/>
        </authorList>
    </citation>
    <scope>NUCLEOTIDE SEQUENCE</scope>
    <source>
        <strain evidence="10">YIM B02565</strain>
    </source>
</reference>
<keyword evidence="3" id="KW-0479">Metal-binding</keyword>
<evidence type="ECO:0000256" key="5">
    <source>
        <dbReference type="ARBA" id="ARBA00023014"/>
    </source>
</evidence>
<evidence type="ECO:0000259" key="9">
    <source>
        <dbReference type="PROSITE" id="PS51379"/>
    </source>
</evidence>
<comment type="caution">
    <text evidence="10">The sequence shown here is derived from an EMBL/GenBank/DDBJ whole genome shotgun (WGS) entry which is preliminary data.</text>
</comment>
<dbReference type="InterPro" id="IPR052378">
    <property type="entry name" value="NosR_regulator"/>
</dbReference>
<keyword evidence="2" id="KW-1003">Cell membrane</keyword>
<dbReference type="GO" id="GO:0010181">
    <property type="term" value="F:FMN binding"/>
    <property type="evidence" value="ECO:0007669"/>
    <property type="project" value="InterPro"/>
</dbReference>
<comment type="subcellular location">
    <subcellularLocation>
        <location evidence="1">Cell membrane</location>
    </subcellularLocation>
</comment>
<feature type="transmembrane region" description="Helical" evidence="8">
    <location>
        <begin position="153"/>
        <end position="173"/>
    </location>
</feature>
<dbReference type="InterPro" id="IPR007329">
    <property type="entry name" value="FMN-bd"/>
</dbReference>
<accession>A0A937FED3</accession>
<evidence type="ECO:0000256" key="4">
    <source>
        <dbReference type="ARBA" id="ARBA00023004"/>
    </source>
</evidence>
<keyword evidence="5" id="KW-0411">Iron-sulfur</keyword>
<keyword evidence="8" id="KW-1133">Transmembrane helix</keyword>
<evidence type="ECO:0000256" key="8">
    <source>
        <dbReference type="SAM" id="Phobius"/>
    </source>
</evidence>
<evidence type="ECO:0000256" key="6">
    <source>
        <dbReference type="ARBA" id="ARBA00023136"/>
    </source>
</evidence>
<dbReference type="GO" id="GO:0005886">
    <property type="term" value="C:plasma membrane"/>
    <property type="evidence" value="ECO:0007669"/>
    <property type="project" value="UniProtKB-SubCell"/>
</dbReference>
<dbReference type="PANTHER" id="PTHR30224:SF4">
    <property type="entry name" value="ELECTRON TRANSPORT PROTEIN YCCM-RELATED"/>
    <property type="match status" value="1"/>
</dbReference>
<dbReference type="Proteomes" id="UP000623681">
    <property type="component" value="Unassembled WGS sequence"/>
</dbReference>
<dbReference type="Pfam" id="PF04205">
    <property type="entry name" value="FMN_bind"/>
    <property type="match status" value="2"/>
</dbReference>
<gene>
    <name evidence="10" type="ORF">JK634_07570</name>
</gene>